<feature type="domain" description="Glycosyltransferase 2-like" evidence="1">
    <location>
        <begin position="4"/>
        <end position="100"/>
    </location>
</feature>
<keyword evidence="2" id="KW-0328">Glycosyltransferase</keyword>
<dbReference type="KEGG" id="ksc:CD178_02938"/>
<dbReference type="SUPFAM" id="SSF53448">
    <property type="entry name" value="Nucleotide-diphospho-sugar transferases"/>
    <property type="match status" value="1"/>
</dbReference>
<evidence type="ECO:0000313" key="3">
    <source>
        <dbReference type="Proteomes" id="UP000264120"/>
    </source>
</evidence>
<dbReference type="OrthoDB" id="7527830at2"/>
<gene>
    <name evidence="2" type="primary">icaA</name>
    <name evidence="2" type="ORF">CD178_02938</name>
</gene>
<accession>A0A347WFN9</accession>
<proteinExistence type="predicted"/>
<organism evidence="2 3">
    <name type="scientific">Komagataeibacter saccharivorans</name>
    <dbReference type="NCBI Taxonomy" id="265959"/>
    <lineage>
        <taxon>Bacteria</taxon>
        <taxon>Pseudomonadati</taxon>
        <taxon>Pseudomonadota</taxon>
        <taxon>Alphaproteobacteria</taxon>
        <taxon>Acetobacterales</taxon>
        <taxon>Acetobacteraceae</taxon>
        <taxon>Komagataeibacter</taxon>
    </lineage>
</organism>
<dbReference type="PANTHER" id="PTHR43685">
    <property type="entry name" value="GLYCOSYLTRANSFERASE"/>
    <property type="match status" value="1"/>
</dbReference>
<dbReference type="CDD" id="cd00761">
    <property type="entry name" value="Glyco_tranf_GTA_type"/>
    <property type="match status" value="1"/>
</dbReference>
<dbReference type="GO" id="GO:0016757">
    <property type="term" value="F:glycosyltransferase activity"/>
    <property type="evidence" value="ECO:0007669"/>
    <property type="project" value="UniProtKB-KW"/>
</dbReference>
<protein>
    <submittedName>
        <fullName evidence="2">Poly-beta-1,6-N-acetyl-D-glucosamine synthase</fullName>
        <ecNumber evidence="2">2.4.1.-</ecNumber>
    </submittedName>
</protein>
<keyword evidence="3" id="KW-1185">Reference proteome</keyword>
<name>A0A347WFN9_9PROT</name>
<dbReference type="RefSeq" id="WP_118963476.1">
    <property type="nucleotide sequence ID" value="NZ_CP023036.1"/>
</dbReference>
<sequence>MKASVIIRSRNEADRLRLTLTSLVTQSTPAQVVVVNDGSTDHTADVIAAAAQDLDLVAVHHTRTTGRSAAANAGAAQATGDILIFLDGDTLAGPDLVAEHLISHSGPAEVVARGENYHLRCTRAFRDPETGTPQPGEENRVGRMTAGELARAVVTRQQILTDFAAVDRRAQPGVYPGYGPRRLYELEMDALRQDGACDVLWAAAAGANQSVPRQAFVESGGFHPDISINEHRELALRLCQAGLKMVACVARSYHMIHRSGWRDPLDDRDWEAVFYQAHPRTDVALLPILWQSLSDTHSVHERARIFSLPQLSAIAARYPTLDTPDAVRDAYMAAMNIPSSPTLDGELPR</sequence>
<reference evidence="2 3" key="1">
    <citation type="submission" date="2017-08" db="EMBL/GenBank/DDBJ databases">
        <title>Complete genome sequence of Gluconacetobacter saccharivorans CV1 isolated from Fermented Vinegar.</title>
        <authorList>
            <person name="Kim S.-Y."/>
        </authorList>
    </citation>
    <scope>NUCLEOTIDE SEQUENCE [LARGE SCALE GENOMIC DNA]</scope>
    <source>
        <strain evidence="2 3">CV1</strain>
    </source>
</reference>
<dbReference type="EC" id="2.4.1.-" evidence="2"/>
<dbReference type="PANTHER" id="PTHR43685:SF3">
    <property type="entry name" value="SLR2126 PROTEIN"/>
    <property type="match status" value="1"/>
</dbReference>
<dbReference type="InterPro" id="IPR001173">
    <property type="entry name" value="Glyco_trans_2-like"/>
</dbReference>
<dbReference type="EMBL" id="CP023036">
    <property type="protein sequence ID" value="AXY23682.1"/>
    <property type="molecule type" value="Genomic_DNA"/>
</dbReference>
<dbReference type="Pfam" id="PF00535">
    <property type="entry name" value="Glycos_transf_2"/>
    <property type="match status" value="1"/>
</dbReference>
<dbReference type="InterPro" id="IPR029044">
    <property type="entry name" value="Nucleotide-diphossugar_trans"/>
</dbReference>
<dbReference type="InterPro" id="IPR050834">
    <property type="entry name" value="Glycosyltransf_2"/>
</dbReference>
<keyword evidence="2" id="KW-0808">Transferase</keyword>
<dbReference type="Gene3D" id="3.90.550.10">
    <property type="entry name" value="Spore Coat Polysaccharide Biosynthesis Protein SpsA, Chain A"/>
    <property type="match status" value="1"/>
</dbReference>
<evidence type="ECO:0000259" key="1">
    <source>
        <dbReference type="Pfam" id="PF00535"/>
    </source>
</evidence>
<dbReference type="Proteomes" id="UP000264120">
    <property type="component" value="Chromosome"/>
</dbReference>
<evidence type="ECO:0000313" key="2">
    <source>
        <dbReference type="EMBL" id="AXY23682.1"/>
    </source>
</evidence>
<dbReference type="AlphaFoldDB" id="A0A347WFN9"/>